<dbReference type="EMBL" id="JBHSQV010000122">
    <property type="protein sequence ID" value="MFC5986617.1"/>
    <property type="molecule type" value="Genomic_DNA"/>
</dbReference>
<dbReference type="InterPro" id="IPR036492">
    <property type="entry name" value="YojF_sf"/>
</dbReference>
<protein>
    <submittedName>
        <fullName evidence="1">DUF1806 family protein</fullName>
    </submittedName>
</protein>
<reference evidence="2" key="1">
    <citation type="journal article" date="2019" name="Int. J. Syst. Evol. Microbiol.">
        <title>The Global Catalogue of Microorganisms (GCM) 10K type strain sequencing project: providing services to taxonomists for standard genome sequencing and annotation.</title>
        <authorList>
            <consortium name="The Broad Institute Genomics Platform"/>
            <consortium name="The Broad Institute Genome Sequencing Center for Infectious Disease"/>
            <person name="Wu L."/>
            <person name="Ma J."/>
        </authorList>
    </citation>
    <scope>NUCLEOTIDE SEQUENCE [LARGE SCALE GENOMIC DNA]</scope>
    <source>
        <strain evidence="2">CCM 8749</strain>
    </source>
</reference>
<dbReference type="SUPFAM" id="SSF89442">
    <property type="entry name" value="Hypothetical protein YojF"/>
    <property type="match status" value="1"/>
</dbReference>
<dbReference type="Pfam" id="PF08830">
    <property type="entry name" value="DUF1806"/>
    <property type="match status" value="1"/>
</dbReference>
<dbReference type="InterPro" id="IPR014934">
    <property type="entry name" value="DUF1806"/>
</dbReference>
<sequence>MHTIQGFELQAALRLYEGQNTYLHIEAIPGCFVRNVQATITKCHVAGSKTYRVALQLSDGGWVRVEGLTHWVTDEQGRLIIAGHDELGRLTSGLELSLESFPA</sequence>
<gene>
    <name evidence="1" type="ORF">ACFPXP_09325</name>
</gene>
<proteinExistence type="predicted"/>
<organism evidence="1 2">
    <name type="scientific">Marinicrinis lubricantis</name>
    <dbReference type="NCBI Taxonomy" id="2086470"/>
    <lineage>
        <taxon>Bacteria</taxon>
        <taxon>Bacillati</taxon>
        <taxon>Bacillota</taxon>
        <taxon>Bacilli</taxon>
        <taxon>Bacillales</taxon>
        <taxon>Paenibacillaceae</taxon>
    </lineage>
</organism>
<evidence type="ECO:0000313" key="1">
    <source>
        <dbReference type="EMBL" id="MFC5986617.1"/>
    </source>
</evidence>
<name>A0ABW1INF8_9BACL</name>
<dbReference type="Proteomes" id="UP001596250">
    <property type="component" value="Unassembled WGS sequence"/>
</dbReference>
<keyword evidence="2" id="KW-1185">Reference proteome</keyword>
<accession>A0ABW1INF8</accession>
<evidence type="ECO:0000313" key="2">
    <source>
        <dbReference type="Proteomes" id="UP001596250"/>
    </source>
</evidence>
<dbReference type="RefSeq" id="WP_379893936.1">
    <property type="nucleotide sequence ID" value="NZ_CBCSCT010000087.1"/>
</dbReference>
<dbReference type="Gene3D" id="2.70.180.10">
    <property type="entry name" value="Hypothetical protein YojF"/>
    <property type="match status" value="1"/>
</dbReference>
<comment type="caution">
    <text evidence="1">The sequence shown here is derived from an EMBL/GenBank/DDBJ whole genome shotgun (WGS) entry which is preliminary data.</text>
</comment>